<comment type="caution">
    <text evidence="2">The sequence shown here is derived from an EMBL/GenBank/DDBJ whole genome shotgun (WGS) entry which is preliminary data.</text>
</comment>
<accession>A0A9W4E5W7</accession>
<evidence type="ECO:0000313" key="3">
    <source>
        <dbReference type="Proteomes" id="UP001153328"/>
    </source>
</evidence>
<proteinExistence type="predicted"/>
<evidence type="ECO:0000313" key="2">
    <source>
        <dbReference type="EMBL" id="CAG7617701.1"/>
    </source>
</evidence>
<reference evidence="2" key="1">
    <citation type="submission" date="2021-06" db="EMBL/GenBank/DDBJ databases">
        <authorList>
            <person name="Arsene-Ploetze F."/>
        </authorList>
    </citation>
    <scope>NUCLEOTIDE SEQUENCE</scope>
    <source>
        <strain evidence="2">SBRY1</strain>
    </source>
</reference>
<feature type="region of interest" description="Disordered" evidence="1">
    <location>
        <begin position="1"/>
        <end position="95"/>
    </location>
</feature>
<protein>
    <submittedName>
        <fullName evidence="2">Uncharacterized protein</fullName>
    </submittedName>
</protein>
<dbReference type="AlphaFoldDB" id="A0A9W4E5W7"/>
<dbReference type="Proteomes" id="UP001153328">
    <property type="component" value="Unassembled WGS sequence"/>
</dbReference>
<organism evidence="2 3">
    <name type="scientific">Actinacidiphila bryophytorum</name>
    <dbReference type="NCBI Taxonomy" id="1436133"/>
    <lineage>
        <taxon>Bacteria</taxon>
        <taxon>Bacillati</taxon>
        <taxon>Actinomycetota</taxon>
        <taxon>Actinomycetes</taxon>
        <taxon>Kitasatosporales</taxon>
        <taxon>Streptomycetaceae</taxon>
        <taxon>Actinacidiphila</taxon>
    </lineage>
</organism>
<evidence type="ECO:0000256" key="1">
    <source>
        <dbReference type="SAM" id="MobiDB-lite"/>
    </source>
</evidence>
<keyword evidence="3" id="KW-1185">Reference proteome</keyword>
<dbReference type="EMBL" id="CAJVAX010000004">
    <property type="protein sequence ID" value="CAG7617701.1"/>
    <property type="molecule type" value="Genomic_DNA"/>
</dbReference>
<feature type="compositionally biased region" description="Basic residues" evidence="1">
    <location>
        <begin position="85"/>
        <end position="95"/>
    </location>
</feature>
<feature type="compositionally biased region" description="Basic and acidic residues" evidence="1">
    <location>
        <begin position="29"/>
        <end position="45"/>
    </location>
</feature>
<gene>
    <name evidence="2" type="ORF">SBRY_120056</name>
</gene>
<name>A0A9W4E5W7_9ACTN</name>
<sequence length="95" mass="10121">MAGPRPAARRRRRPGPGPGTAREPGPRPGRADRGTRLTRADDRTARARARAVLAPAGDQPHLPAPVRARSRPSFAPVPGVVGDHGRRHAPSRRAP</sequence>